<dbReference type="SUPFAM" id="SSF81324">
    <property type="entry name" value="Voltage-gated potassium channels"/>
    <property type="match status" value="2"/>
</dbReference>
<feature type="transmembrane region" description="Helical" evidence="9">
    <location>
        <begin position="466"/>
        <end position="491"/>
    </location>
</feature>
<name>A0A1I8EB31_WUCBA</name>
<keyword evidence="3 8" id="KW-0812">Transmembrane</keyword>
<evidence type="ECO:0000256" key="1">
    <source>
        <dbReference type="ARBA" id="ARBA00004141"/>
    </source>
</evidence>
<dbReference type="Gene3D" id="1.10.287.70">
    <property type="match status" value="1"/>
</dbReference>
<sequence length="596" mass="69705">MRQGKEMVDGCDIFLEVVSMVWKLTWSGSEQEDEGLKVLQKFCRRKYRHFLTNALKSSKTHKLESVEAENVDSIGLSTNNVTTDTTDYGKYSIYKEGTSQPNVYDVIEEILNSHSNYFLTETVQTTFFILMFTNRPNRCHSINLLWYNLEFKFGRWVKCILLLLVLIAYALVGGLLVHQFEAPAERELIVQLDQQTVERHKIYAKKISGLFTSPHCYSATKQNDNRSSTEIAPLLKQITCNRRLELLLEEYDELMGILAYKHNLWRWADYWNAVFYCGTIFTTIGYGNIWCRTTKGRIFTILYALLGVPYMLVVLNEFGKLILLYVRSIWFFIRKCFKCFTQFILRWRTREYQVSNEAQIRMKKTHEVVKNSNCDSNQNMELLIEIIENRKAHVVDLVHLLQDETNNENDAYETFPIYGAILIIIVYIAICSFIFRIWEHWDYFTAFYFFFISLTTVGLGDEMPDHPHFACVFFIFFIVGLALVSMCVSSVQMEFEMRFMKAINLIDEYSRERQRRDQKSLLKTVGGPVRFINSVPVLNPLAFVPAVSNDLTKERCIHVSLEKSQNSFQRVPPVLETVLCRTSVRLSRKKRQEITA</sequence>
<feature type="transmembrane region" description="Helical" evidence="9">
    <location>
        <begin position="159"/>
        <end position="178"/>
    </location>
</feature>
<keyword evidence="2 8" id="KW-0813">Transport</keyword>
<dbReference type="PANTHER" id="PTHR11003">
    <property type="entry name" value="POTASSIUM CHANNEL, SUBFAMILY K"/>
    <property type="match status" value="1"/>
</dbReference>
<reference evidence="11" key="1">
    <citation type="submission" date="2016-11" db="UniProtKB">
        <authorList>
            <consortium name="WormBaseParasite"/>
        </authorList>
    </citation>
    <scope>IDENTIFICATION</scope>
    <source>
        <strain evidence="11">pt0022</strain>
    </source>
</reference>
<keyword evidence="4 9" id="KW-1133">Transmembrane helix</keyword>
<keyword evidence="6 9" id="KW-0472">Membrane</keyword>
<keyword evidence="7 8" id="KW-0407">Ion channel</keyword>
<dbReference type="PRINTS" id="PR01333">
    <property type="entry name" value="2POREKCHANEL"/>
</dbReference>
<evidence type="ECO:0000256" key="5">
    <source>
        <dbReference type="ARBA" id="ARBA00023065"/>
    </source>
</evidence>
<feature type="transmembrane region" description="Helical" evidence="9">
    <location>
        <begin position="270"/>
        <end position="291"/>
    </location>
</feature>
<dbReference type="Pfam" id="PF07885">
    <property type="entry name" value="Ion_trans_2"/>
    <property type="match status" value="2"/>
</dbReference>
<dbReference type="AlphaFoldDB" id="A0A1I8EB31"/>
<comment type="similarity">
    <text evidence="8">Belongs to the two pore domain potassium channel (TC 1.A.1.8) family.</text>
</comment>
<feature type="domain" description="Potassium channel" evidence="10">
    <location>
        <begin position="423"/>
        <end position="492"/>
    </location>
</feature>
<dbReference type="PANTHER" id="PTHR11003:SF335">
    <property type="entry name" value="POTASSIUM CHANNEL DOMAIN-CONTAINING PROTEIN"/>
    <property type="match status" value="1"/>
</dbReference>
<feature type="transmembrane region" description="Helical" evidence="9">
    <location>
        <begin position="415"/>
        <end position="435"/>
    </location>
</feature>
<evidence type="ECO:0000256" key="3">
    <source>
        <dbReference type="ARBA" id="ARBA00022692"/>
    </source>
</evidence>
<evidence type="ECO:0000256" key="9">
    <source>
        <dbReference type="SAM" id="Phobius"/>
    </source>
</evidence>
<dbReference type="GO" id="GO:0005886">
    <property type="term" value="C:plasma membrane"/>
    <property type="evidence" value="ECO:0007669"/>
    <property type="project" value="TreeGrafter"/>
</dbReference>
<evidence type="ECO:0000313" key="11">
    <source>
        <dbReference type="WBParaSite" id="maker-PairedContig_1245-snap-gene-3.24-mRNA-1"/>
    </source>
</evidence>
<keyword evidence="5 8" id="KW-0406">Ion transport</keyword>
<dbReference type="InterPro" id="IPR003280">
    <property type="entry name" value="2pore_dom_K_chnl"/>
</dbReference>
<proteinExistence type="inferred from homology"/>
<feature type="transmembrane region" description="Helical" evidence="9">
    <location>
        <begin position="298"/>
        <end position="315"/>
    </location>
</feature>
<evidence type="ECO:0000259" key="10">
    <source>
        <dbReference type="Pfam" id="PF07885"/>
    </source>
</evidence>
<protein>
    <recommendedName>
        <fullName evidence="10">Potassium channel domain-containing protein</fullName>
    </recommendedName>
</protein>
<dbReference type="STRING" id="6293.A0A1I8EB31"/>
<evidence type="ECO:0000256" key="2">
    <source>
        <dbReference type="ARBA" id="ARBA00022448"/>
    </source>
</evidence>
<evidence type="ECO:0000256" key="4">
    <source>
        <dbReference type="ARBA" id="ARBA00022989"/>
    </source>
</evidence>
<dbReference type="GO" id="GO:0015271">
    <property type="term" value="F:outward rectifier potassium channel activity"/>
    <property type="evidence" value="ECO:0007669"/>
    <property type="project" value="TreeGrafter"/>
</dbReference>
<evidence type="ECO:0000256" key="8">
    <source>
        <dbReference type="RuleBase" id="RU003857"/>
    </source>
</evidence>
<dbReference type="GO" id="GO:0030322">
    <property type="term" value="P:stabilization of membrane potential"/>
    <property type="evidence" value="ECO:0007669"/>
    <property type="project" value="TreeGrafter"/>
</dbReference>
<feature type="domain" description="Potassium channel" evidence="10">
    <location>
        <begin position="261"/>
        <end position="322"/>
    </location>
</feature>
<organism evidence="11">
    <name type="scientific">Wuchereria bancrofti</name>
    <dbReference type="NCBI Taxonomy" id="6293"/>
    <lineage>
        <taxon>Eukaryota</taxon>
        <taxon>Metazoa</taxon>
        <taxon>Ecdysozoa</taxon>
        <taxon>Nematoda</taxon>
        <taxon>Chromadorea</taxon>
        <taxon>Rhabditida</taxon>
        <taxon>Spirurina</taxon>
        <taxon>Spiruromorpha</taxon>
        <taxon>Filarioidea</taxon>
        <taxon>Onchocercidae</taxon>
        <taxon>Wuchereria</taxon>
    </lineage>
</organism>
<accession>A0A1I8EB31</accession>
<feature type="transmembrane region" description="Helical" evidence="9">
    <location>
        <begin position="442"/>
        <end position="460"/>
    </location>
</feature>
<evidence type="ECO:0000256" key="6">
    <source>
        <dbReference type="ARBA" id="ARBA00023136"/>
    </source>
</evidence>
<dbReference type="GO" id="GO:0022841">
    <property type="term" value="F:potassium ion leak channel activity"/>
    <property type="evidence" value="ECO:0007669"/>
    <property type="project" value="TreeGrafter"/>
</dbReference>
<dbReference type="WBParaSite" id="maker-PairedContig_1245-snap-gene-3.24-mRNA-1">
    <property type="protein sequence ID" value="maker-PairedContig_1245-snap-gene-3.24-mRNA-1"/>
    <property type="gene ID" value="maker-PairedContig_1245-snap-gene-3.24"/>
</dbReference>
<comment type="subcellular location">
    <subcellularLocation>
        <location evidence="1">Membrane</location>
        <topology evidence="1">Multi-pass membrane protein</topology>
    </subcellularLocation>
</comment>
<dbReference type="InterPro" id="IPR013099">
    <property type="entry name" value="K_chnl_dom"/>
</dbReference>
<evidence type="ECO:0000256" key="7">
    <source>
        <dbReference type="ARBA" id="ARBA00023303"/>
    </source>
</evidence>